<dbReference type="AlphaFoldDB" id="A0AAW1BHU2"/>
<keyword evidence="3" id="KW-1185">Reference proteome</keyword>
<sequence length="198" mass="21119">MVEGKEGRKGIEERKRINKGRKEGRKEDRKEKESMSEGNSIQAQPSYGSSSPPLGKIGGLNKLPSVSQLINPQQRNTLTPTSIPDSMGANIPMMGGHMTMAGDMNGLSPTQTLAPPLSMPSTSHCTPPPPYPTDCSIVRLRTRIGFSHSLRGPPVEARTVPASQGQGLCGWLRTTLLPGLAILPPRNGTPPRGQLPAA</sequence>
<dbReference type="Proteomes" id="UP001474421">
    <property type="component" value="Unassembled WGS sequence"/>
</dbReference>
<reference evidence="2 3" key="1">
    <citation type="journal article" date="2024" name="Proc. Natl. Acad. Sci. U.S.A.">
        <title>The genetic regulatory architecture and epigenomic basis for age-related changes in rattlesnake venom.</title>
        <authorList>
            <person name="Hogan M.P."/>
            <person name="Holding M.L."/>
            <person name="Nystrom G.S."/>
            <person name="Colston T.J."/>
            <person name="Bartlett D.A."/>
            <person name="Mason A.J."/>
            <person name="Ellsworth S.A."/>
            <person name="Rautsaw R.M."/>
            <person name="Lawrence K.C."/>
            <person name="Strickland J.L."/>
            <person name="He B."/>
            <person name="Fraser P."/>
            <person name="Margres M.J."/>
            <person name="Gilbert D.M."/>
            <person name="Gibbs H.L."/>
            <person name="Parkinson C.L."/>
            <person name="Rokyta D.R."/>
        </authorList>
    </citation>
    <scope>NUCLEOTIDE SEQUENCE [LARGE SCALE GENOMIC DNA]</scope>
    <source>
        <strain evidence="2">DRR0105</strain>
    </source>
</reference>
<gene>
    <name evidence="2" type="ORF">NXF25_012244</name>
</gene>
<evidence type="ECO:0000313" key="2">
    <source>
        <dbReference type="EMBL" id="KAK9401530.1"/>
    </source>
</evidence>
<name>A0AAW1BHU2_CROAD</name>
<dbReference type="EMBL" id="JAOTOJ010000005">
    <property type="protein sequence ID" value="KAK9401530.1"/>
    <property type="molecule type" value="Genomic_DNA"/>
</dbReference>
<proteinExistence type="predicted"/>
<organism evidence="2 3">
    <name type="scientific">Crotalus adamanteus</name>
    <name type="common">Eastern diamondback rattlesnake</name>
    <dbReference type="NCBI Taxonomy" id="8729"/>
    <lineage>
        <taxon>Eukaryota</taxon>
        <taxon>Metazoa</taxon>
        <taxon>Chordata</taxon>
        <taxon>Craniata</taxon>
        <taxon>Vertebrata</taxon>
        <taxon>Euteleostomi</taxon>
        <taxon>Lepidosauria</taxon>
        <taxon>Squamata</taxon>
        <taxon>Bifurcata</taxon>
        <taxon>Unidentata</taxon>
        <taxon>Episquamata</taxon>
        <taxon>Toxicofera</taxon>
        <taxon>Serpentes</taxon>
        <taxon>Colubroidea</taxon>
        <taxon>Viperidae</taxon>
        <taxon>Crotalinae</taxon>
        <taxon>Crotalus</taxon>
    </lineage>
</organism>
<feature type="compositionally biased region" description="Polar residues" evidence="1">
    <location>
        <begin position="36"/>
        <end position="52"/>
    </location>
</feature>
<evidence type="ECO:0000256" key="1">
    <source>
        <dbReference type="SAM" id="MobiDB-lite"/>
    </source>
</evidence>
<comment type="caution">
    <text evidence="2">The sequence shown here is derived from an EMBL/GenBank/DDBJ whole genome shotgun (WGS) entry which is preliminary data.</text>
</comment>
<evidence type="ECO:0000313" key="3">
    <source>
        <dbReference type="Proteomes" id="UP001474421"/>
    </source>
</evidence>
<feature type="region of interest" description="Disordered" evidence="1">
    <location>
        <begin position="1"/>
        <end position="61"/>
    </location>
</feature>
<protein>
    <submittedName>
        <fullName evidence="2">Tumor protein 63-like</fullName>
    </submittedName>
</protein>
<accession>A0AAW1BHU2</accession>
<feature type="compositionally biased region" description="Basic and acidic residues" evidence="1">
    <location>
        <begin position="1"/>
        <end position="35"/>
    </location>
</feature>